<reference evidence="1" key="1">
    <citation type="submission" date="2018-11" db="EMBL/GenBank/DDBJ databases">
        <authorList>
            <person name="Grassa J C."/>
        </authorList>
    </citation>
    <scope>NUCLEOTIDE SEQUENCE [LARGE SCALE GENOMIC DNA]</scope>
</reference>
<protein>
    <submittedName>
        <fullName evidence="1">Uncharacterized protein</fullName>
    </submittedName>
</protein>
<sequence length="104" mass="11890">MAERHRILLSLPFRLRVADFLCSEKKLRTIGLLASNEFICDYKIPKYSSCQIFPVPVEEESKDYVAHAHYLQKITPREAKEGASQGNQCGWSPTVLRAEHNTLV</sequence>
<dbReference type="Proteomes" id="UP000596661">
    <property type="component" value="Chromosome 7"/>
</dbReference>
<dbReference type="Gramene" id="evm.model.07.748">
    <property type="protein sequence ID" value="cds.evm.model.07.748"/>
    <property type="gene ID" value="evm.TU.07.748"/>
</dbReference>
<evidence type="ECO:0000313" key="2">
    <source>
        <dbReference type="Proteomes" id="UP000596661"/>
    </source>
</evidence>
<proteinExistence type="predicted"/>
<keyword evidence="2" id="KW-1185">Reference proteome</keyword>
<name>A0A803Q696_CANSA</name>
<dbReference type="EnsemblPlants" id="evm.model.07.748">
    <property type="protein sequence ID" value="cds.evm.model.07.748"/>
    <property type="gene ID" value="evm.TU.07.748"/>
</dbReference>
<reference evidence="1" key="2">
    <citation type="submission" date="2021-03" db="UniProtKB">
        <authorList>
            <consortium name="EnsemblPlants"/>
        </authorList>
    </citation>
    <scope>IDENTIFICATION</scope>
</reference>
<accession>A0A803Q696</accession>
<organism evidence="1 2">
    <name type="scientific">Cannabis sativa</name>
    <name type="common">Hemp</name>
    <name type="synonym">Marijuana</name>
    <dbReference type="NCBI Taxonomy" id="3483"/>
    <lineage>
        <taxon>Eukaryota</taxon>
        <taxon>Viridiplantae</taxon>
        <taxon>Streptophyta</taxon>
        <taxon>Embryophyta</taxon>
        <taxon>Tracheophyta</taxon>
        <taxon>Spermatophyta</taxon>
        <taxon>Magnoliopsida</taxon>
        <taxon>eudicotyledons</taxon>
        <taxon>Gunneridae</taxon>
        <taxon>Pentapetalae</taxon>
        <taxon>rosids</taxon>
        <taxon>fabids</taxon>
        <taxon>Rosales</taxon>
        <taxon>Cannabaceae</taxon>
        <taxon>Cannabis</taxon>
    </lineage>
</organism>
<evidence type="ECO:0000313" key="1">
    <source>
        <dbReference type="EnsemblPlants" id="cds.evm.model.07.748"/>
    </source>
</evidence>
<dbReference type="AlphaFoldDB" id="A0A803Q696"/>
<dbReference type="EMBL" id="UZAU01000646">
    <property type="status" value="NOT_ANNOTATED_CDS"/>
    <property type="molecule type" value="Genomic_DNA"/>
</dbReference>